<dbReference type="PANTHER" id="PTHR47994">
    <property type="entry name" value="F14D16.11-RELATED"/>
    <property type="match status" value="1"/>
</dbReference>
<dbReference type="InterPro" id="IPR009057">
    <property type="entry name" value="Homeodomain-like_sf"/>
</dbReference>
<comment type="subunit">
    <text evidence="7">Can form complexes with MYC2, MYC3 or MYC4.</text>
</comment>
<dbReference type="FunFam" id="1.10.10.60:FF:000001">
    <property type="entry name" value="MYB-related transcription factor"/>
    <property type="match status" value="1"/>
</dbReference>
<dbReference type="PROSITE" id="PS50090">
    <property type="entry name" value="MYB_LIKE"/>
    <property type="match status" value="2"/>
</dbReference>
<evidence type="ECO:0000256" key="2">
    <source>
        <dbReference type="ARBA" id="ARBA00022737"/>
    </source>
</evidence>
<protein>
    <submittedName>
        <fullName evidence="11">Transcription factor MYB41-like</fullName>
    </submittedName>
</protein>
<dbReference type="CDD" id="cd00167">
    <property type="entry name" value="SANT"/>
    <property type="match status" value="2"/>
</dbReference>
<evidence type="ECO:0000313" key="10">
    <source>
        <dbReference type="Proteomes" id="UP000504609"/>
    </source>
</evidence>
<dbReference type="Gene3D" id="1.10.10.60">
    <property type="entry name" value="Homeodomain-like"/>
    <property type="match status" value="2"/>
</dbReference>
<evidence type="ECO:0000256" key="6">
    <source>
        <dbReference type="ARBA" id="ARBA00023242"/>
    </source>
</evidence>
<dbReference type="FunFam" id="1.10.10.60:FF:000394">
    <property type="entry name" value="MYB transcription factor"/>
    <property type="match status" value="1"/>
</dbReference>
<evidence type="ECO:0000259" key="8">
    <source>
        <dbReference type="PROSITE" id="PS50090"/>
    </source>
</evidence>
<dbReference type="InterPro" id="IPR015495">
    <property type="entry name" value="Myb_TF_plants"/>
</dbReference>
<dbReference type="PROSITE" id="PS51294">
    <property type="entry name" value="HTH_MYB"/>
    <property type="match status" value="2"/>
</dbReference>
<evidence type="ECO:0000313" key="11">
    <source>
        <dbReference type="RefSeq" id="XP_022930987.1"/>
    </source>
</evidence>
<keyword evidence="6" id="KW-0539">Nucleus</keyword>
<evidence type="ECO:0000256" key="4">
    <source>
        <dbReference type="ARBA" id="ARBA00023125"/>
    </source>
</evidence>
<keyword evidence="4" id="KW-0238">DNA-binding</keyword>
<evidence type="ECO:0000259" key="9">
    <source>
        <dbReference type="PROSITE" id="PS51294"/>
    </source>
</evidence>
<dbReference type="GO" id="GO:0080090">
    <property type="term" value="P:regulation of primary metabolic process"/>
    <property type="evidence" value="ECO:0007669"/>
    <property type="project" value="UniProtKB-ARBA"/>
</dbReference>
<accession>A0A6J1ES81</accession>
<evidence type="ECO:0000256" key="7">
    <source>
        <dbReference type="ARBA" id="ARBA00062314"/>
    </source>
</evidence>
<dbReference type="InterPro" id="IPR017930">
    <property type="entry name" value="Myb_dom"/>
</dbReference>
<dbReference type="AlphaFoldDB" id="A0A6J1ES81"/>
<comment type="subcellular location">
    <subcellularLocation>
        <location evidence="1">Nucleus</location>
    </subcellularLocation>
</comment>
<keyword evidence="3" id="KW-0805">Transcription regulation</keyword>
<name>A0A6J1ES81_CUCMO</name>
<keyword evidence="10" id="KW-1185">Reference proteome</keyword>
<evidence type="ECO:0000256" key="1">
    <source>
        <dbReference type="ARBA" id="ARBA00004123"/>
    </source>
</evidence>
<keyword evidence="2" id="KW-0677">Repeat</keyword>
<evidence type="ECO:0000256" key="3">
    <source>
        <dbReference type="ARBA" id="ARBA00023015"/>
    </source>
</evidence>
<dbReference type="SUPFAM" id="SSF46689">
    <property type="entry name" value="Homeodomain-like"/>
    <property type="match status" value="1"/>
</dbReference>
<feature type="domain" description="Myb-like" evidence="8">
    <location>
        <begin position="9"/>
        <end position="61"/>
    </location>
</feature>
<dbReference type="Proteomes" id="UP000504609">
    <property type="component" value="Unplaced"/>
</dbReference>
<proteinExistence type="predicted"/>
<dbReference type="GeneID" id="111437315"/>
<sequence length="286" mass="32119">MGRSPCCDEHGIKKGPWTPEEDEKLIDFVAKNGHGSWRALPERAGLNRCGKSCRLRWTNYLRPDIKRGNFSKEEESSIIELHKTLGNRWSKIASHLPGRTDNEIKNFWNTHLKKKLLQMGIDPTTHKPRTDLLNLSPLINGINNPLNSDYLKVQTEIAKLQVLDNICHLLNPTTINEPPNPNPNPYSSQFQADFSTRLTPVSGFENGLVGLHTGDVNYYPLPPLICESPGSTSNVNQIECGTYPFCGRPKPPPIFDTLESMMNEEPSVSYWTRVLLSTIEGGVCIT</sequence>
<dbReference type="GO" id="GO:0051707">
    <property type="term" value="P:response to other organism"/>
    <property type="evidence" value="ECO:0007669"/>
    <property type="project" value="UniProtKB-ARBA"/>
</dbReference>
<gene>
    <name evidence="11" type="primary">LOC111437315</name>
</gene>
<keyword evidence="5" id="KW-0804">Transcription</keyword>
<dbReference type="SMART" id="SM00717">
    <property type="entry name" value="SANT"/>
    <property type="match status" value="2"/>
</dbReference>
<feature type="domain" description="HTH myb-type" evidence="9">
    <location>
        <begin position="9"/>
        <end position="61"/>
    </location>
</feature>
<feature type="domain" description="HTH myb-type" evidence="9">
    <location>
        <begin position="62"/>
        <end position="116"/>
    </location>
</feature>
<dbReference type="PANTHER" id="PTHR47994:SF5">
    <property type="entry name" value="F14D16.11-RELATED"/>
    <property type="match status" value="1"/>
</dbReference>
<dbReference type="GO" id="GO:0000976">
    <property type="term" value="F:transcription cis-regulatory region binding"/>
    <property type="evidence" value="ECO:0007669"/>
    <property type="project" value="UniProtKB-ARBA"/>
</dbReference>
<dbReference type="InterPro" id="IPR001005">
    <property type="entry name" value="SANT/Myb"/>
</dbReference>
<feature type="domain" description="Myb-like" evidence="8">
    <location>
        <begin position="62"/>
        <end position="112"/>
    </location>
</feature>
<dbReference type="Pfam" id="PF00249">
    <property type="entry name" value="Myb_DNA-binding"/>
    <property type="match status" value="2"/>
</dbReference>
<organism evidence="10 11">
    <name type="scientific">Cucurbita moschata</name>
    <name type="common">Winter crookneck squash</name>
    <name type="synonym">Cucurbita pepo var. moschata</name>
    <dbReference type="NCBI Taxonomy" id="3662"/>
    <lineage>
        <taxon>Eukaryota</taxon>
        <taxon>Viridiplantae</taxon>
        <taxon>Streptophyta</taxon>
        <taxon>Embryophyta</taxon>
        <taxon>Tracheophyta</taxon>
        <taxon>Spermatophyta</taxon>
        <taxon>Magnoliopsida</taxon>
        <taxon>eudicotyledons</taxon>
        <taxon>Gunneridae</taxon>
        <taxon>Pentapetalae</taxon>
        <taxon>rosids</taxon>
        <taxon>fabids</taxon>
        <taxon>Cucurbitales</taxon>
        <taxon>Cucurbitaceae</taxon>
        <taxon>Cucurbiteae</taxon>
        <taxon>Cucurbita</taxon>
    </lineage>
</organism>
<dbReference type="RefSeq" id="XP_022930987.1">
    <property type="nucleotide sequence ID" value="XM_023075219.1"/>
</dbReference>
<evidence type="ECO:0000256" key="5">
    <source>
        <dbReference type="ARBA" id="ARBA00023163"/>
    </source>
</evidence>
<dbReference type="GO" id="GO:0005634">
    <property type="term" value="C:nucleus"/>
    <property type="evidence" value="ECO:0007669"/>
    <property type="project" value="UniProtKB-SubCell"/>
</dbReference>
<reference evidence="11" key="1">
    <citation type="submission" date="2025-08" db="UniProtKB">
        <authorList>
            <consortium name="RefSeq"/>
        </authorList>
    </citation>
    <scope>IDENTIFICATION</scope>
    <source>
        <tissue evidence="11">Young leaves</tissue>
    </source>
</reference>
<dbReference type="KEGG" id="cmos:111437315"/>